<comment type="similarity">
    <text evidence="2 5">Belongs to the acyl-CoA dehydrogenase family.</text>
</comment>
<evidence type="ECO:0000313" key="10">
    <source>
        <dbReference type="Proteomes" id="UP001501470"/>
    </source>
</evidence>
<keyword evidence="10" id="KW-1185">Reference proteome</keyword>
<dbReference type="InterPro" id="IPR009100">
    <property type="entry name" value="AcylCoA_DH/oxidase_NM_dom_sf"/>
</dbReference>
<dbReference type="Pfam" id="PF00441">
    <property type="entry name" value="Acyl-CoA_dh_1"/>
    <property type="match status" value="1"/>
</dbReference>
<reference evidence="9 10" key="1">
    <citation type="journal article" date="2019" name="Int. J. Syst. Evol. Microbiol.">
        <title>The Global Catalogue of Microorganisms (GCM) 10K type strain sequencing project: providing services to taxonomists for standard genome sequencing and annotation.</title>
        <authorList>
            <consortium name="The Broad Institute Genomics Platform"/>
            <consortium name="The Broad Institute Genome Sequencing Center for Infectious Disease"/>
            <person name="Wu L."/>
            <person name="Ma J."/>
        </authorList>
    </citation>
    <scope>NUCLEOTIDE SEQUENCE [LARGE SCALE GENOMIC DNA]</scope>
    <source>
        <strain evidence="9 10">JCM 15933</strain>
    </source>
</reference>
<dbReference type="InterPro" id="IPR046373">
    <property type="entry name" value="Acyl-CoA_Oxase/DH_mid-dom_sf"/>
</dbReference>
<dbReference type="SUPFAM" id="SSF56645">
    <property type="entry name" value="Acyl-CoA dehydrogenase NM domain-like"/>
    <property type="match status" value="1"/>
</dbReference>
<dbReference type="Proteomes" id="UP001501470">
    <property type="component" value="Unassembled WGS sequence"/>
</dbReference>
<name>A0ABN1ZPG5_9ACTN</name>
<dbReference type="InterPro" id="IPR006091">
    <property type="entry name" value="Acyl-CoA_Oxase/DH_mid-dom"/>
</dbReference>
<keyword evidence="4 5" id="KW-0274">FAD</keyword>
<dbReference type="RefSeq" id="WP_344500376.1">
    <property type="nucleotide sequence ID" value="NZ_BAAAQD010000001.1"/>
</dbReference>
<evidence type="ECO:0000256" key="5">
    <source>
        <dbReference type="RuleBase" id="RU362125"/>
    </source>
</evidence>
<organism evidence="9 10">
    <name type="scientific">Dactylosporangium maewongense</name>
    <dbReference type="NCBI Taxonomy" id="634393"/>
    <lineage>
        <taxon>Bacteria</taxon>
        <taxon>Bacillati</taxon>
        <taxon>Actinomycetota</taxon>
        <taxon>Actinomycetes</taxon>
        <taxon>Micromonosporales</taxon>
        <taxon>Micromonosporaceae</taxon>
        <taxon>Dactylosporangium</taxon>
    </lineage>
</organism>
<dbReference type="PROSITE" id="PS00072">
    <property type="entry name" value="ACYL_COA_DH_1"/>
    <property type="match status" value="1"/>
</dbReference>
<evidence type="ECO:0000256" key="3">
    <source>
        <dbReference type="ARBA" id="ARBA00022630"/>
    </source>
</evidence>
<evidence type="ECO:0000256" key="2">
    <source>
        <dbReference type="ARBA" id="ARBA00009347"/>
    </source>
</evidence>
<evidence type="ECO:0000259" key="7">
    <source>
        <dbReference type="Pfam" id="PF02770"/>
    </source>
</evidence>
<dbReference type="InterPro" id="IPR006089">
    <property type="entry name" value="Acyl-CoA_DH_CS"/>
</dbReference>
<evidence type="ECO:0000259" key="6">
    <source>
        <dbReference type="Pfam" id="PF00441"/>
    </source>
</evidence>
<dbReference type="Pfam" id="PF02770">
    <property type="entry name" value="Acyl-CoA_dh_M"/>
    <property type="match status" value="1"/>
</dbReference>
<dbReference type="InterPro" id="IPR013786">
    <property type="entry name" value="AcylCoA_DH/ox_N"/>
</dbReference>
<proteinExistence type="inferred from homology"/>
<sequence length="385" mass="41921">MTDLNAEERAVVDLVRDFVDRDVRPVARDLEHANEYPERLIDTMKELGVFGLAIPEQYGGARVSMSCYVQVTEELARGWMSLAGAMGGHTVVAKLLLAFGTEEQRQRYLPGMATGAIRATMALTEPGGGSDLQAMTTTARRDGDGYVISGAKTWITNARRSQLIALLCKTDPDAVPKHKGVSILLVEHGPGLTVSRDLPKLGYKGVESCELSFDGYRAPAGALLGGVEGRGFAQMMTGLETGRLQVAARALGVGRAAFEDALRYSQERHSFGRPIWQHQSVGNYLADMATRLTAARQLVLYAAERTEAGRRCDLEAGMAKLFASETAMQIALDAMRVHGGYGYSTEFDIERYFRDAPLMIVGEGTNEIQRNVIARQLVERGGIDA</sequence>
<dbReference type="Pfam" id="PF02771">
    <property type="entry name" value="Acyl-CoA_dh_N"/>
    <property type="match status" value="1"/>
</dbReference>
<feature type="domain" description="Acyl-CoA dehydrogenase/oxidase N-terminal" evidence="8">
    <location>
        <begin position="6"/>
        <end position="115"/>
    </location>
</feature>
<dbReference type="PIRSF" id="PIRSF016578">
    <property type="entry name" value="HsaA"/>
    <property type="match status" value="1"/>
</dbReference>
<dbReference type="Gene3D" id="1.20.140.10">
    <property type="entry name" value="Butyryl-CoA Dehydrogenase, subunit A, domain 3"/>
    <property type="match status" value="1"/>
</dbReference>
<accession>A0ABN1ZPG5</accession>
<dbReference type="Gene3D" id="1.10.540.10">
    <property type="entry name" value="Acyl-CoA dehydrogenase/oxidase, N-terminal domain"/>
    <property type="match status" value="1"/>
</dbReference>
<evidence type="ECO:0000259" key="8">
    <source>
        <dbReference type="Pfam" id="PF02771"/>
    </source>
</evidence>
<comment type="caution">
    <text evidence="9">The sequence shown here is derived from an EMBL/GenBank/DDBJ whole genome shotgun (WGS) entry which is preliminary data.</text>
</comment>
<keyword evidence="5" id="KW-0560">Oxidoreductase</keyword>
<protein>
    <submittedName>
        <fullName evidence="9">Acyl-CoA dehydrogenase family protein</fullName>
    </submittedName>
</protein>
<keyword evidence="3 5" id="KW-0285">Flavoprotein</keyword>
<dbReference type="PANTHER" id="PTHR43884">
    <property type="entry name" value="ACYL-COA DEHYDROGENASE"/>
    <property type="match status" value="1"/>
</dbReference>
<dbReference type="PANTHER" id="PTHR43884:SF12">
    <property type="entry name" value="ISOVALERYL-COA DEHYDROGENASE, MITOCHONDRIAL-RELATED"/>
    <property type="match status" value="1"/>
</dbReference>
<comment type="cofactor">
    <cofactor evidence="1 5">
        <name>FAD</name>
        <dbReference type="ChEBI" id="CHEBI:57692"/>
    </cofactor>
</comment>
<evidence type="ECO:0000256" key="1">
    <source>
        <dbReference type="ARBA" id="ARBA00001974"/>
    </source>
</evidence>
<feature type="domain" description="Acyl-CoA oxidase/dehydrogenase middle" evidence="7">
    <location>
        <begin position="121"/>
        <end position="214"/>
    </location>
</feature>
<dbReference type="InterPro" id="IPR009075">
    <property type="entry name" value="AcylCo_DH/oxidase_C"/>
</dbReference>
<dbReference type="SUPFAM" id="SSF47203">
    <property type="entry name" value="Acyl-CoA dehydrogenase C-terminal domain-like"/>
    <property type="match status" value="1"/>
</dbReference>
<dbReference type="EMBL" id="BAAAQD010000001">
    <property type="protein sequence ID" value="GAA1501845.1"/>
    <property type="molecule type" value="Genomic_DNA"/>
</dbReference>
<evidence type="ECO:0000313" key="9">
    <source>
        <dbReference type="EMBL" id="GAA1501845.1"/>
    </source>
</evidence>
<dbReference type="InterPro" id="IPR037069">
    <property type="entry name" value="AcylCoA_DH/ox_N_sf"/>
</dbReference>
<dbReference type="InterPro" id="IPR036250">
    <property type="entry name" value="AcylCo_DH-like_C"/>
</dbReference>
<evidence type="ECO:0000256" key="4">
    <source>
        <dbReference type="ARBA" id="ARBA00022827"/>
    </source>
</evidence>
<feature type="domain" description="Acyl-CoA dehydrogenase/oxidase C-terminal" evidence="6">
    <location>
        <begin position="229"/>
        <end position="377"/>
    </location>
</feature>
<gene>
    <name evidence="9" type="ORF">GCM10009827_012430</name>
</gene>
<dbReference type="Gene3D" id="2.40.110.10">
    <property type="entry name" value="Butyryl-CoA Dehydrogenase, subunit A, domain 2"/>
    <property type="match status" value="1"/>
</dbReference>